<dbReference type="AlphaFoldDB" id="A0A7Z9E1P3"/>
<dbReference type="RefSeq" id="WP_083621924.1">
    <property type="nucleotide sequence ID" value="NZ_LR734869.1"/>
</dbReference>
<dbReference type="Proteomes" id="UP000184550">
    <property type="component" value="Unassembled WGS sequence"/>
</dbReference>
<evidence type="ECO:0000313" key="1">
    <source>
        <dbReference type="EMBL" id="VXD18369.1"/>
    </source>
</evidence>
<evidence type="ECO:0000313" key="2">
    <source>
        <dbReference type="Proteomes" id="UP000184550"/>
    </source>
</evidence>
<evidence type="ECO:0008006" key="3">
    <source>
        <dbReference type="Google" id="ProtNLM"/>
    </source>
</evidence>
<protein>
    <recommendedName>
        <fullName evidence="3">Heterocyst frequency control protein PatD</fullName>
    </recommendedName>
</protein>
<gene>
    <name evidence="1" type="ORF">PL8927_600370</name>
</gene>
<proteinExistence type="predicted"/>
<name>A0A7Z9E1P3_9CYAN</name>
<dbReference type="EMBL" id="CZCU02000136">
    <property type="protein sequence ID" value="VXD18369.1"/>
    <property type="molecule type" value="Genomic_DNA"/>
</dbReference>
<reference evidence="1" key="1">
    <citation type="submission" date="2019-10" db="EMBL/GenBank/DDBJ databases">
        <authorList>
            <consortium name="Genoscope - CEA"/>
            <person name="William W."/>
        </authorList>
    </citation>
    <scope>NUCLEOTIDE SEQUENCE [LARGE SCALE GENOMIC DNA]</scope>
    <source>
        <strain evidence="1">BBR_PRJEB10992</strain>
    </source>
</reference>
<keyword evidence="2" id="KW-1185">Reference proteome</keyword>
<dbReference type="InterPro" id="IPR047810">
    <property type="entry name" value="PatD-like"/>
</dbReference>
<comment type="caution">
    <text evidence="1">The sequence shown here is derived from an EMBL/GenBank/DDBJ whole genome shotgun (WGS) entry which is preliminary data.</text>
</comment>
<dbReference type="NCBIfam" id="NF037954">
    <property type="entry name" value="het_cyst_PatD"/>
    <property type="match status" value="1"/>
</dbReference>
<accession>A0A7Z9E1P3</accession>
<sequence length="127" mass="14110">MLSKSTCQAIAEFQNSLQQLHSTAISVPLDLSGLKQTFKQLKITFQTQIMGINSSDFDPPVESIIQSYLTETHKQMRLLEMDLKFLQASHQPSTLNSRLTPIQNRLNTLLSYCEDILGQGVGGVRGG</sequence>
<organism evidence="1 2">
    <name type="scientific">Planktothrix serta PCC 8927</name>
    <dbReference type="NCBI Taxonomy" id="671068"/>
    <lineage>
        <taxon>Bacteria</taxon>
        <taxon>Bacillati</taxon>
        <taxon>Cyanobacteriota</taxon>
        <taxon>Cyanophyceae</taxon>
        <taxon>Oscillatoriophycideae</taxon>
        <taxon>Oscillatoriales</taxon>
        <taxon>Microcoleaceae</taxon>
        <taxon>Planktothrix</taxon>
    </lineage>
</organism>
<dbReference type="OrthoDB" id="583449at2"/>